<comment type="caution">
    <text evidence="2">The sequence shown here is derived from an EMBL/GenBank/DDBJ whole genome shotgun (WGS) entry which is preliminary data.</text>
</comment>
<accession>A0A833S151</accession>
<organism evidence="2 3">
    <name type="scientific">Phytophthora infestans</name>
    <name type="common">Potato late blight agent</name>
    <name type="synonym">Botrytis infestans</name>
    <dbReference type="NCBI Taxonomy" id="4787"/>
    <lineage>
        <taxon>Eukaryota</taxon>
        <taxon>Sar</taxon>
        <taxon>Stramenopiles</taxon>
        <taxon>Oomycota</taxon>
        <taxon>Peronosporomycetes</taxon>
        <taxon>Peronosporales</taxon>
        <taxon>Peronosporaceae</taxon>
        <taxon>Phytophthora</taxon>
    </lineage>
</organism>
<name>A0A833S151_PHYIN</name>
<gene>
    <name evidence="2" type="ORF">GN244_ATG17700</name>
    <name evidence="1" type="ORF">GN244_ATG18564</name>
</gene>
<reference evidence="2" key="1">
    <citation type="submission" date="2020-04" db="EMBL/GenBank/DDBJ databases">
        <title>Hybrid Assembly of Korean Phytophthora infestans isolates.</title>
        <authorList>
            <person name="Prokchorchik M."/>
            <person name="Lee Y."/>
            <person name="Seo J."/>
            <person name="Cho J.-H."/>
            <person name="Park Y.-E."/>
            <person name="Jang D.-C."/>
            <person name="Im J.-S."/>
            <person name="Choi J.-G."/>
            <person name="Park H.-J."/>
            <person name="Lee G.-B."/>
            <person name="Lee Y.-G."/>
            <person name="Hong S.-Y."/>
            <person name="Cho K."/>
            <person name="Sohn K.H."/>
        </authorList>
    </citation>
    <scope>NUCLEOTIDE SEQUENCE</scope>
    <source>
        <strain evidence="2">KR_1_A1</strain>
    </source>
</reference>
<sequence>MALAVDTTDPEFPVGVVTDEVLSIQMILKRKQGFDEAAATGAKWKILRACPLADGTGQGRIDRKILREQLASVVDDVLRHHQEPLAVAST</sequence>
<dbReference type="EMBL" id="WSZM01000791">
    <property type="protein sequence ID" value="KAF4029619.1"/>
    <property type="molecule type" value="Genomic_DNA"/>
</dbReference>
<dbReference type="EMBL" id="WSZM01000672">
    <property type="protein sequence ID" value="KAF4030526.1"/>
    <property type="molecule type" value="Genomic_DNA"/>
</dbReference>
<evidence type="ECO:0000313" key="2">
    <source>
        <dbReference type="EMBL" id="KAF4030526.1"/>
    </source>
</evidence>
<dbReference type="AlphaFoldDB" id="A0A833S151"/>
<evidence type="ECO:0000313" key="3">
    <source>
        <dbReference type="Proteomes" id="UP000602510"/>
    </source>
</evidence>
<keyword evidence="3" id="KW-1185">Reference proteome</keyword>
<protein>
    <submittedName>
        <fullName evidence="2">Uncharacterized protein</fullName>
    </submittedName>
</protein>
<evidence type="ECO:0000313" key="1">
    <source>
        <dbReference type="EMBL" id="KAF4029619.1"/>
    </source>
</evidence>
<proteinExistence type="predicted"/>
<dbReference type="Proteomes" id="UP000602510">
    <property type="component" value="Unassembled WGS sequence"/>
</dbReference>